<dbReference type="InterPro" id="IPR003777">
    <property type="entry name" value="XdhC_CoxI"/>
</dbReference>
<proteinExistence type="predicted"/>
<dbReference type="Proteomes" id="UP000010467">
    <property type="component" value="Chromosome"/>
</dbReference>
<dbReference type="STRING" id="937777.Deipe_0082"/>
<keyword evidence="4" id="KW-1185">Reference proteome</keyword>
<dbReference type="InterPro" id="IPR052698">
    <property type="entry name" value="MoCofactor_Util/Proc"/>
</dbReference>
<evidence type="ECO:0000313" key="4">
    <source>
        <dbReference type="Proteomes" id="UP000010467"/>
    </source>
</evidence>
<gene>
    <name evidence="3" type="ordered locus">Deipe_0082</name>
</gene>
<evidence type="ECO:0000259" key="1">
    <source>
        <dbReference type="Pfam" id="PF02625"/>
    </source>
</evidence>
<reference evidence="4" key="1">
    <citation type="submission" date="2012-03" db="EMBL/GenBank/DDBJ databases">
        <title>Complete sequence of chromosome of Deinococcus peraridilitoris DSM 19664.</title>
        <authorList>
            <person name="Lucas S."/>
            <person name="Copeland A."/>
            <person name="Lapidus A."/>
            <person name="Glavina del Rio T."/>
            <person name="Dalin E."/>
            <person name="Tice H."/>
            <person name="Bruce D."/>
            <person name="Goodwin L."/>
            <person name="Pitluck S."/>
            <person name="Peters L."/>
            <person name="Mikhailova N."/>
            <person name="Lu M."/>
            <person name="Kyrpides N."/>
            <person name="Mavromatis K."/>
            <person name="Ivanova N."/>
            <person name="Brettin T."/>
            <person name="Detter J.C."/>
            <person name="Han C."/>
            <person name="Larimer F."/>
            <person name="Land M."/>
            <person name="Hauser L."/>
            <person name="Markowitz V."/>
            <person name="Cheng J.-F."/>
            <person name="Hugenholtz P."/>
            <person name="Woyke T."/>
            <person name="Wu D."/>
            <person name="Pukall R."/>
            <person name="Steenblock K."/>
            <person name="Brambilla E."/>
            <person name="Klenk H.-P."/>
            <person name="Eisen J.A."/>
        </authorList>
    </citation>
    <scope>NUCLEOTIDE SEQUENCE [LARGE SCALE GENOMIC DNA]</scope>
    <source>
        <strain evidence="4">DSM 19664 / LMG 22246 / CIP 109416 / KR-200</strain>
    </source>
</reference>
<accession>K9ZY69</accession>
<dbReference type="NCBIfam" id="TIGR02964">
    <property type="entry name" value="xanthine_xdhC"/>
    <property type="match status" value="1"/>
</dbReference>
<dbReference type="InterPro" id="IPR014308">
    <property type="entry name" value="Xanthine_DH_XdhC"/>
</dbReference>
<dbReference type="KEGG" id="dpd:Deipe_0082"/>
<dbReference type="RefSeq" id="WP_015234001.1">
    <property type="nucleotide sequence ID" value="NC_019793.1"/>
</dbReference>
<dbReference type="PANTHER" id="PTHR30388:SF6">
    <property type="entry name" value="XANTHINE DEHYDROGENASE SUBUNIT A-RELATED"/>
    <property type="match status" value="1"/>
</dbReference>
<dbReference type="eggNOG" id="COG1975">
    <property type="taxonomic scope" value="Bacteria"/>
</dbReference>
<evidence type="ECO:0000259" key="2">
    <source>
        <dbReference type="Pfam" id="PF13478"/>
    </source>
</evidence>
<sequence length="275" mass="29865">MRWLSELQRLTEQGVPAVVVTLLRVRGHAPREPGAKMIVTAQGTSGSVGGGNLEITAIRRARTILERREPEAALLELRLTDSAPVEFARQCCGGEITLLLEPFYPQQRTIAIFGLGHVGAAIARALAPLPVNLHLVDSRAAHAEDARFEYLQGENARLTLHHAPLPEVVLRGLPANSLVLVMTHDHAEDLMLMDAALYRADLGYIGLIGSKVKWLRFQQQLRTAGHTEESLSRVTSPIGVPGIRGKSPEVIAIAVAAQLLQLLEAQPSLQEVTHA</sequence>
<dbReference type="InterPro" id="IPR036291">
    <property type="entry name" value="NAD(P)-bd_dom_sf"/>
</dbReference>
<name>K9ZY69_DEIPD</name>
<dbReference type="PANTHER" id="PTHR30388">
    <property type="entry name" value="ALDEHYDE OXIDOREDUCTASE MOLYBDENUM COFACTOR ASSEMBLY PROTEIN"/>
    <property type="match status" value="1"/>
</dbReference>
<organism evidence="3 4">
    <name type="scientific">Deinococcus peraridilitoris (strain DSM 19664 / LMG 22246 / CIP 109416 / KR-200)</name>
    <dbReference type="NCBI Taxonomy" id="937777"/>
    <lineage>
        <taxon>Bacteria</taxon>
        <taxon>Thermotogati</taxon>
        <taxon>Deinococcota</taxon>
        <taxon>Deinococci</taxon>
        <taxon>Deinococcales</taxon>
        <taxon>Deinococcaceae</taxon>
        <taxon>Deinococcus</taxon>
    </lineage>
</organism>
<dbReference type="EMBL" id="CP003382">
    <property type="protein sequence ID" value="AFZ65690.1"/>
    <property type="molecule type" value="Genomic_DNA"/>
</dbReference>
<dbReference type="OrthoDB" id="61481at2"/>
<dbReference type="Gene3D" id="3.40.50.720">
    <property type="entry name" value="NAD(P)-binding Rossmann-like Domain"/>
    <property type="match status" value="1"/>
</dbReference>
<protein>
    <submittedName>
        <fullName evidence="3">Xanthine dehydrogenase accessory protein XdhC</fullName>
    </submittedName>
</protein>
<dbReference type="Pfam" id="PF02625">
    <property type="entry name" value="XdhC_CoxI"/>
    <property type="match status" value="1"/>
</dbReference>
<feature type="domain" description="XdhC- CoxI" evidence="1">
    <location>
        <begin position="11"/>
        <end position="71"/>
    </location>
</feature>
<dbReference type="InterPro" id="IPR027051">
    <property type="entry name" value="XdhC_Rossmann_dom"/>
</dbReference>
<evidence type="ECO:0000313" key="3">
    <source>
        <dbReference type="EMBL" id="AFZ65690.1"/>
    </source>
</evidence>
<feature type="domain" description="XdhC Rossmann" evidence="2">
    <location>
        <begin position="111"/>
        <end position="259"/>
    </location>
</feature>
<dbReference type="PATRIC" id="fig|937777.3.peg.87"/>
<dbReference type="Pfam" id="PF13478">
    <property type="entry name" value="XdhC_C"/>
    <property type="match status" value="1"/>
</dbReference>
<dbReference type="AlphaFoldDB" id="K9ZY69"/>
<dbReference type="SUPFAM" id="SSF51735">
    <property type="entry name" value="NAD(P)-binding Rossmann-fold domains"/>
    <property type="match status" value="1"/>
</dbReference>
<dbReference type="HOGENOM" id="CLU_041115_4_0_0"/>